<feature type="transmembrane region" description="Helical" evidence="15">
    <location>
        <begin position="247"/>
        <end position="264"/>
    </location>
</feature>
<evidence type="ECO:0000313" key="18">
    <source>
        <dbReference type="Proteomes" id="UP000063781"/>
    </source>
</evidence>
<dbReference type="Pfam" id="PF00122">
    <property type="entry name" value="E1-E2_ATPase"/>
    <property type="match status" value="1"/>
</dbReference>
<evidence type="ECO:0000256" key="3">
    <source>
        <dbReference type="ARBA" id="ARBA00012790"/>
    </source>
</evidence>
<evidence type="ECO:0000256" key="7">
    <source>
        <dbReference type="ARBA" id="ARBA00022723"/>
    </source>
</evidence>
<accession>A0A109UH22</accession>
<proteinExistence type="inferred from homology"/>
<dbReference type="InterPro" id="IPR008250">
    <property type="entry name" value="ATPase_P-typ_transduc_dom_A_sf"/>
</dbReference>
<dbReference type="RefSeq" id="WP_067632408.1">
    <property type="nucleotide sequence ID" value="NZ_CP013213.1"/>
</dbReference>
<dbReference type="InterPro" id="IPR018303">
    <property type="entry name" value="ATPase_P-typ_P_site"/>
</dbReference>
<dbReference type="KEGG" id="erl:AOC36_05955"/>
<dbReference type="OrthoDB" id="9760364at2"/>
<dbReference type="GO" id="GO:0005524">
    <property type="term" value="F:ATP binding"/>
    <property type="evidence" value="ECO:0007669"/>
    <property type="project" value="UniProtKB-KW"/>
</dbReference>
<dbReference type="InterPro" id="IPR036412">
    <property type="entry name" value="HAD-like_sf"/>
</dbReference>
<dbReference type="PANTHER" id="PTHR24093">
    <property type="entry name" value="CATION TRANSPORTING ATPASE"/>
    <property type="match status" value="1"/>
</dbReference>
<dbReference type="GO" id="GO:0005388">
    <property type="term" value="F:P-type calcium transporter activity"/>
    <property type="evidence" value="ECO:0007669"/>
    <property type="project" value="UniProtKB-EC"/>
</dbReference>
<dbReference type="PROSITE" id="PS00154">
    <property type="entry name" value="ATPASE_E1_E2"/>
    <property type="match status" value="1"/>
</dbReference>
<dbReference type="SFLD" id="SFLDF00027">
    <property type="entry name" value="p-type_atpase"/>
    <property type="match status" value="1"/>
</dbReference>
<evidence type="ECO:0000256" key="2">
    <source>
        <dbReference type="ARBA" id="ARBA00005675"/>
    </source>
</evidence>
<dbReference type="STRING" id="1514105.AOC36_05955"/>
<dbReference type="Gene3D" id="3.40.50.1000">
    <property type="entry name" value="HAD superfamily/HAD-like"/>
    <property type="match status" value="1"/>
</dbReference>
<evidence type="ECO:0000256" key="4">
    <source>
        <dbReference type="ARBA" id="ARBA00022475"/>
    </source>
</evidence>
<keyword evidence="5" id="KW-0109">Calcium transport</keyword>
<feature type="transmembrane region" description="Helical" evidence="15">
    <location>
        <begin position="838"/>
        <end position="857"/>
    </location>
</feature>
<evidence type="ECO:0000256" key="5">
    <source>
        <dbReference type="ARBA" id="ARBA00022568"/>
    </source>
</evidence>
<dbReference type="NCBIfam" id="TIGR01494">
    <property type="entry name" value="ATPase_P-type"/>
    <property type="match status" value="3"/>
</dbReference>
<evidence type="ECO:0000259" key="16">
    <source>
        <dbReference type="SMART" id="SM00831"/>
    </source>
</evidence>
<dbReference type="GO" id="GO:0005886">
    <property type="term" value="C:plasma membrane"/>
    <property type="evidence" value="ECO:0007669"/>
    <property type="project" value="UniProtKB-SubCell"/>
</dbReference>
<evidence type="ECO:0000313" key="17">
    <source>
        <dbReference type="EMBL" id="AMC93541.1"/>
    </source>
</evidence>
<evidence type="ECO:0000256" key="14">
    <source>
        <dbReference type="ARBA" id="ARBA00048694"/>
    </source>
</evidence>
<dbReference type="InterPro" id="IPR044492">
    <property type="entry name" value="P_typ_ATPase_HD_dom"/>
</dbReference>
<comment type="similarity">
    <text evidence="2">Belongs to the cation transport ATPase (P-type) (TC 3.A.3) family. Type IIA subfamily.</text>
</comment>
<dbReference type="Pfam" id="PF00689">
    <property type="entry name" value="Cation_ATPase_C"/>
    <property type="match status" value="1"/>
</dbReference>
<dbReference type="InterPro" id="IPR006068">
    <property type="entry name" value="ATPase_P-typ_cation-transptr_C"/>
</dbReference>
<keyword evidence="10" id="KW-0460">Magnesium</keyword>
<dbReference type="Pfam" id="PF13246">
    <property type="entry name" value="Cation_ATPase"/>
    <property type="match status" value="1"/>
</dbReference>
<keyword evidence="12 15" id="KW-1133">Transmembrane helix</keyword>
<dbReference type="SUPFAM" id="SSF81660">
    <property type="entry name" value="Metal cation-transporting ATPase, ATP-binding domain N"/>
    <property type="match status" value="1"/>
</dbReference>
<evidence type="ECO:0000256" key="15">
    <source>
        <dbReference type="SAM" id="Phobius"/>
    </source>
</evidence>
<dbReference type="SMART" id="SM00831">
    <property type="entry name" value="Cation_ATPase_N"/>
    <property type="match status" value="1"/>
</dbReference>
<feature type="transmembrane region" description="Helical" evidence="15">
    <location>
        <begin position="82"/>
        <end position="98"/>
    </location>
</feature>
<sequence>MTENKWYSQTREEVQAALKVTMKGLSQSEIEQSRSAYGSNQLETTKEKSTISRLISQFKDPLILILLGASILSMFLGDVIEAYIILSIVFLNAIIGFIQEGKAEQSLKALQEMSSPFTKVIRNGKEVSIASRDVVVGDICVLEAGDLVSADIRLIQTNSLQVQEASLTGESIPVDKDATYVGDDKDALGDRKNMAYSSGMVTYGRGLGVVVGVGMGTEVGKIAKMLQSSGDEQTPLQRKLDQLGKQLGLLALAACVLIFVITLLKEKTDILDAFMTAVSLAVAVIPEGLPAISTIVLAMGVNRLVEKNAIIRTLPSVETLGSATVICSDKTGTLTQNKMTVVDFWNDNNPANREQLVIGSLLCNDSRLIDGVWVGDPTETALSEWAQNEGHDTQKLLDEYKRINEIPFDSGRKRMTTVHNIDGKIFAFTKGGVDEVLAVSTHYGVDGTARPLTQDDVAHIQQANEAMAVKALRVLALSVRELTSNPHEGDISIESNLTFVGLVGMIDPPRPEVVDAVKVATRAGIRTVMITGDHALTAEAIAREIGMIDDHKVITGVELEQMSDDKLFEQVEHIGVYARVSPEDKMRIIKAWKRHGEIVAMTGDGVNDAPALKMADIGAAMGIVGTEVAKGAADMILTDDNFATVVTAVEEGRRIKDNIMKAVNYLLSCNVGELFAILIATLFGIGRPLLTIHILCVNLITDSLPALALGVEPAESDIMDRKPSKDMSLLTFESGWRIIYQGIFISIITLCAYTYGTGVFINQNGSPELGQTMAFSVLALSQLVHSFNIHAPSQSVFKTFFKNKWLIYAVIINAMMVMAALLIPFAREILHLTTMNTTQWGIVIVLALGPIPFVELMKLLGLNNRSKTH</sequence>
<comment type="subcellular location">
    <subcellularLocation>
        <location evidence="1">Cell membrane</location>
        <topology evidence="1">Multi-pass membrane protein</topology>
    </subcellularLocation>
</comment>
<dbReference type="InterPro" id="IPR001757">
    <property type="entry name" value="P_typ_ATPase"/>
</dbReference>
<comment type="catalytic activity">
    <reaction evidence="14">
        <text>Ca(2+)(in) + ATP + H2O = Ca(2+)(out) + ADP + phosphate + H(+)</text>
        <dbReference type="Rhea" id="RHEA:18105"/>
        <dbReference type="ChEBI" id="CHEBI:15377"/>
        <dbReference type="ChEBI" id="CHEBI:15378"/>
        <dbReference type="ChEBI" id="CHEBI:29108"/>
        <dbReference type="ChEBI" id="CHEBI:30616"/>
        <dbReference type="ChEBI" id="CHEBI:43474"/>
        <dbReference type="ChEBI" id="CHEBI:456216"/>
        <dbReference type="EC" id="7.2.2.10"/>
    </reaction>
</comment>
<name>A0A109UH22_9FIRM</name>
<dbReference type="SUPFAM" id="SSF81653">
    <property type="entry name" value="Calcium ATPase, transduction domain A"/>
    <property type="match status" value="1"/>
</dbReference>
<dbReference type="AlphaFoldDB" id="A0A109UH22"/>
<keyword evidence="7" id="KW-0479">Metal-binding</keyword>
<evidence type="ECO:0000256" key="9">
    <source>
        <dbReference type="ARBA" id="ARBA00022840"/>
    </source>
</evidence>
<dbReference type="InterPro" id="IPR004014">
    <property type="entry name" value="ATPase_P-typ_cation-transptr_N"/>
</dbReference>
<dbReference type="SUPFAM" id="SSF56784">
    <property type="entry name" value="HAD-like"/>
    <property type="match status" value="1"/>
</dbReference>
<keyword evidence="6 15" id="KW-0812">Transmembrane</keyword>
<dbReference type="EMBL" id="CP013213">
    <property type="protein sequence ID" value="AMC93541.1"/>
    <property type="molecule type" value="Genomic_DNA"/>
</dbReference>
<dbReference type="PANTHER" id="PTHR24093:SF506">
    <property type="entry name" value="CATION-TRANSPORTING ATPASE PMA1"/>
    <property type="match status" value="1"/>
</dbReference>
<keyword evidence="5" id="KW-0406">Ion transport</keyword>
<dbReference type="SFLD" id="SFLDS00003">
    <property type="entry name" value="Haloacid_Dehalogenase"/>
    <property type="match status" value="1"/>
</dbReference>
<evidence type="ECO:0000256" key="13">
    <source>
        <dbReference type="ARBA" id="ARBA00023136"/>
    </source>
</evidence>
<dbReference type="Gene3D" id="1.20.1110.10">
    <property type="entry name" value="Calcium-transporting ATPase, transmembrane domain"/>
    <property type="match status" value="3"/>
</dbReference>
<evidence type="ECO:0000256" key="12">
    <source>
        <dbReference type="ARBA" id="ARBA00022989"/>
    </source>
</evidence>
<feature type="domain" description="Cation-transporting P-type ATPase N-terminal" evidence="16">
    <location>
        <begin position="5"/>
        <end position="78"/>
    </location>
</feature>
<dbReference type="GO" id="GO:0016887">
    <property type="term" value="F:ATP hydrolysis activity"/>
    <property type="evidence" value="ECO:0007669"/>
    <property type="project" value="InterPro"/>
</dbReference>
<reference evidence="17 18" key="1">
    <citation type="submission" date="2015-10" db="EMBL/GenBank/DDBJ databases">
        <title>Erysipelothrix larvae sp. LV19 isolated from the larval gut of the rhinoceros beetle, Trypoxylus dichotomus.</title>
        <authorList>
            <person name="Lim S."/>
            <person name="Kim B.-C."/>
        </authorList>
    </citation>
    <scope>NUCLEOTIDE SEQUENCE [LARGE SCALE GENOMIC DNA]</scope>
    <source>
        <strain evidence="17 18">LV19</strain>
    </source>
</reference>
<dbReference type="GO" id="GO:0046872">
    <property type="term" value="F:metal ion binding"/>
    <property type="evidence" value="ECO:0007669"/>
    <property type="project" value="UniProtKB-KW"/>
</dbReference>
<dbReference type="PRINTS" id="PR00119">
    <property type="entry name" value="CATATPASE"/>
</dbReference>
<feature type="transmembrane region" description="Helical" evidence="15">
    <location>
        <begin position="663"/>
        <end position="685"/>
    </location>
</feature>
<keyword evidence="9" id="KW-0067">ATP-binding</keyword>
<evidence type="ECO:0000256" key="6">
    <source>
        <dbReference type="ARBA" id="ARBA00022692"/>
    </source>
</evidence>
<dbReference type="EC" id="7.2.2.10" evidence="3"/>
<dbReference type="Proteomes" id="UP000063781">
    <property type="component" value="Chromosome"/>
</dbReference>
<evidence type="ECO:0000256" key="8">
    <source>
        <dbReference type="ARBA" id="ARBA00022741"/>
    </source>
</evidence>
<dbReference type="FunFam" id="2.70.150.10:FF:000016">
    <property type="entry name" value="Calcium-transporting P-type ATPase putative"/>
    <property type="match status" value="1"/>
</dbReference>
<keyword evidence="8" id="KW-0547">Nucleotide-binding</keyword>
<evidence type="ECO:0000256" key="10">
    <source>
        <dbReference type="ARBA" id="ARBA00022842"/>
    </source>
</evidence>
<evidence type="ECO:0000256" key="1">
    <source>
        <dbReference type="ARBA" id="ARBA00004651"/>
    </source>
</evidence>
<dbReference type="GO" id="GO:0140352">
    <property type="term" value="P:export from cell"/>
    <property type="evidence" value="ECO:0007669"/>
    <property type="project" value="UniProtKB-ARBA"/>
</dbReference>
<dbReference type="InterPro" id="IPR023299">
    <property type="entry name" value="ATPase_P-typ_cyto_dom_N"/>
</dbReference>
<feature type="transmembrane region" description="Helical" evidence="15">
    <location>
        <begin position="276"/>
        <end position="301"/>
    </location>
</feature>
<keyword evidence="13 15" id="KW-0472">Membrane</keyword>
<dbReference type="Gene3D" id="2.70.150.10">
    <property type="entry name" value="Calcium-transporting ATPase, cytoplasmic transduction domain A"/>
    <property type="match status" value="1"/>
</dbReference>
<evidence type="ECO:0000256" key="11">
    <source>
        <dbReference type="ARBA" id="ARBA00022967"/>
    </source>
</evidence>
<dbReference type="Pfam" id="PF00690">
    <property type="entry name" value="Cation_ATPase_N"/>
    <property type="match status" value="1"/>
</dbReference>
<keyword evidence="5" id="KW-0813">Transport</keyword>
<protein>
    <recommendedName>
        <fullName evidence="3">P-type Ca(2+) transporter</fullName>
        <ecNumber evidence="3">7.2.2.10</ecNumber>
    </recommendedName>
</protein>
<keyword evidence="18" id="KW-1185">Reference proteome</keyword>
<dbReference type="InterPro" id="IPR059000">
    <property type="entry name" value="ATPase_P-type_domA"/>
</dbReference>
<gene>
    <name evidence="17" type="ORF">AOC36_05955</name>
</gene>
<dbReference type="FunFam" id="3.40.50.1000:FF:000028">
    <property type="entry name" value="Calcium-transporting P-type ATPase, putative"/>
    <property type="match status" value="1"/>
</dbReference>
<feature type="transmembrane region" description="Helical" evidence="15">
    <location>
        <begin position="58"/>
        <end position="76"/>
    </location>
</feature>
<dbReference type="Gene3D" id="3.40.1110.10">
    <property type="entry name" value="Calcium-transporting ATPase, cytoplasmic domain N"/>
    <property type="match status" value="1"/>
</dbReference>
<feature type="transmembrane region" description="Helical" evidence="15">
    <location>
        <begin position="738"/>
        <end position="761"/>
    </location>
</feature>
<keyword evidence="11" id="KW-1278">Translocase</keyword>
<keyword evidence="4" id="KW-1003">Cell membrane</keyword>
<feature type="transmembrane region" description="Helical" evidence="15">
    <location>
        <begin position="805"/>
        <end position="826"/>
    </location>
</feature>
<dbReference type="InterPro" id="IPR023298">
    <property type="entry name" value="ATPase_P-typ_TM_dom_sf"/>
</dbReference>
<dbReference type="SUPFAM" id="SSF81665">
    <property type="entry name" value="Calcium ATPase, transmembrane domain M"/>
    <property type="match status" value="1"/>
</dbReference>
<keyword evidence="5" id="KW-0106">Calcium</keyword>
<dbReference type="InterPro" id="IPR023214">
    <property type="entry name" value="HAD_sf"/>
</dbReference>
<dbReference type="SFLD" id="SFLDG00002">
    <property type="entry name" value="C1.7:_P-type_atpase_like"/>
    <property type="match status" value="1"/>
</dbReference>
<organism evidence="17 18">
    <name type="scientific">Erysipelothrix larvae</name>
    <dbReference type="NCBI Taxonomy" id="1514105"/>
    <lineage>
        <taxon>Bacteria</taxon>
        <taxon>Bacillati</taxon>
        <taxon>Bacillota</taxon>
        <taxon>Erysipelotrichia</taxon>
        <taxon>Erysipelotrichales</taxon>
        <taxon>Erysipelotrichaceae</taxon>
        <taxon>Erysipelothrix</taxon>
    </lineage>
</organism>
<dbReference type="PRINTS" id="PR00120">
    <property type="entry name" value="HATPASE"/>
</dbReference>
<dbReference type="FunFam" id="3.40.50.1000:FF:000001">
    <property type="entry name" value="Phospholipid-transporting ATPase IC"/>
    <property type="match status" value="1"/>
</dbReference>